<evidence type="ECO:0000313" key="2">
    <source>
        <dbReference type="EMBL" id="RLV59195.1"/>
    </source>
</evidence>
<name>A0A3L8PUV6_9GAMM</name>
<dbReference type="Gene3D" id="3.40.50.300">
    <property type="entry name" value="P-loop containing nucleotide triphosphate hydrolases"/>
    <property type="match status" value="1"/>
</dbReference>
<gene>
    <name evidence="2" type="ORF">D5018_13335</name>
</gene>
<dbReference type="GO" id="GO:0051301">
    <property type="term" value="P:cell division"/>
    <property type="evidence" value="ECO:0007669"/>
    <property type="project" value="UniProtKB-KW"/>
</dbReference>
<sequence length="159" mass="17576">MAMSMQTIGTQHHPGLWQSDNVWQPQAINTVQTQSYGLTELQTLSPQLAQLSHQGRWLVLINPPSNNFKTILAKAGIAIDKVLLVHTKDEVETLWAMEKALTSGTSSAAICWTSSLDMKDKRRLQLITKSARAMGIIFETEAEILPSLTETPIMAAYAN</sequence>
<organism evidence="2 3">
    <name type="scientific">Parashewanella curva</name>
    <dbReference type="NCBI Taxonomy" id="2338552"/>
    <lineage>
        <taxon>Bacteria</taxon>
        <taxon>Pseudomonadati</taxon>
        <taxon>Pseudomonadota</taxon>
        <taxon>Gammaproteobacteria</taxon>
        <taxon>Alteromonadales</taxon>
        <taxon>Shewanellaceae</taxon>
        <taxon>Parashewanella</taxon>
    </lineage>
</organism>
<dbReference type="GO" id="GO:0006281">
    <property type="term" value="P:DNA repair"/>
    <property type="evidence" value="ECO:0007669"/>
    <property type="project" value="TreeGrafter"/>
</dbReference>
<dbReference type="EMBL" id="QZEI01000041">
    <property type="protein sequence ID" value="RLV59195.1"/>
    <property type="molecule type" value="Genomic_DNA"/>
</dbReference>
<dbReference type="GO" id="GO:0009432">
    <property type="term" value="P:SOS response"/>
    <property type="evidence" value="ECO:0007669"/>
    <property type="project" value="InterPro"/>
</dbReference>
<evidence type="ECO:0000256" key="1">
    <source>
        <dbReference type="ARBA" id="ARBA00022763"/>
    </source>
</evidence>
<accession>A0A3L8PUV6</accession>
<keyword evidence="1" id="KW-0227">DNA damage</keyword>
<dbReference type="PANTHER" id="PTHR35369:SF3">
    <property type="entry name" value="TRANSLESION DNA SYNTHESIS-ASSOCIATED PROTEIN IMUA"/>
    <property type="match status" value="1"/>
</dbReference>
<keyword evidence="2" id="KW-0132">Cell division</keyword>
<dbReference type="SUPFAM" id="SSF52540">
    <property type="entry name" value="P-loop containing nucleoside triphosphate hydrolases"/>
    <property type="match status" value="1"/>
</dbReference>
<dbReference type="Proteomes" id="UP000281474">
    <property type="component" value="Unassembled WGS sequence"/>
</dbReference>
<evidence type="ECO:0000313" key="3">
    <source>
        <dbReference type="Proteomes" id="UP000281474"/>
    </source>
</evidence>
<proteinExistence type="predicted"/>
<dbReference type="Pfam" id="PF03846">
    <property type="entry name" value="SulA"/>
    <property type="match status" value="1"/>
</dbReference>
<reference evidence="2 3" key="1">
    <citation type="submission" date="2018-09" db="EMBL/GenBank/DDBJ databases">
        <title>Phylogeny of the Shewanellaceae, and recommendation for two new genera, Pseudoshewanella and Parashewanella.</title>
        <authorList>
            <person name="Wang G."/>
        </authorList>
    </citation>
    <scope>NUCLEOTIDE SEQUENCE [LARGE SCALE GENOMIC DNA]</scope>
    <source>
        <strain evidence="2 3">C51</strain>
    </source>
</reference>
<keyword evidence="2" id="KW-0131">Cell cycle</keyword>
<dbReference type="PANTHER" id="PTHR35369">
    <property type="entry name" value="BLR3025 PROTEIN-RELATED"/>
    <property type="match status" value="1"/>
</dbReference>
<dbReference type="InterPro" id="IPR050356">
    <property type="entry name" value="SulA_CellDiv_inhibitor"/>
</dbReference>
<dbReference type="OrthoDB" id="9811176at2"/>
<dbReference type="AlphaFoldDB" id="A0A3L8PUV6"/>
<dbReference type="InterPro" id="IPR027417">
    <property type="entry name" value="P-loop_NTPase"/>
</dbReference>
<comment type="caution">
    <text evidence="2">The sequence shown here is derived from an EMBL/GenBank/DDBJ whole genome shotgun (WGS) entry which is preliminary data.</text>
</comment>
<protein>
    <submittedName>
        <fullName evidence="2">Cell division protein</fullName>
    </submittedName>
</protein>
<dbReference type="GO" id="GO:0051782">
    <property type="term" value="P:negative regulation of cell division"/>
    <property type="evidence" value="ECO:0007669"/>
    <property type="project" value="InterPro"/>
</dbReference>
<keyword evidence="3" id="KW-1185">Reference proteome</keyword>
<dbReference type="InterPro" id="IPR004596">
    <property type="entry name" value="Cell_div_suppressor_SulA"/>
</dbReference>